<name>A0A6L2KHY7_TANCI</name>
<organism evidence="2">
    <name type="scientific">Tanacetum cinerariifolium</name>
    <name type="common">Dalmatian daisy</name>
    <name type="synonym">Chrysanthemum cinerariifolium</name>
    <dbReference type="NCBI Taxonomy" id="118510"/>
    <lineage>
        <taxon>Eukaryota</taxon>
        <taxon>Viridiplantae</taxon>
        <taxon>Streptophyta</taxon>
        <taxon>Embryophyta</taxon>
        <taxon>Tracheophyta</taxon>
        <taxon>Spermatophyta</taxon>
        <taxon>Magnoliopsida</taxon>
        <taxon>eudicotyledons</taxon>
        <taxon>Gunneridae</taxon>
        <taxon>Pentapetalae</taxon>
        <taxon>asterids</taxon>
        <taxon>campanulids</taxon>
        <taxon>Asterales</taxon>
        <taxon>Asteraceae</taxon>
        <taxon>Asteroideae</taxon>
        <taxon>Anthemideae</taxon>
        <taxon>Anthemidinae</taxon>
        <taxon>Tanacetum</taxon>
    </lineage>
</organism>
<feature type="region of interest" description="Disordered" evidence="1">
    <location>
        <begin position="143"/>
        <end position="190"/>
    </location>
</feature>
<gene>
    <name evidence="2" type="ORF">Tci_020240</name>
</gene>
<comment type="caution">
    <text evidence="2">The sequence shown here is derived from an EMBL/GenBank/DDBJ whole genome shotgun (WGS) entry which is preliminary data.</text>
</comment>
<dbReference type="EMBL" id="BKCJ010002395">
    <property type="protein sequence ID" value="GEU48262.1"/>
    <property type="molecule type" value="Genomic_DNA"/>
</dbReference>
<protein>
    <submittedName>
        <fullName evidence="2">Uncharacterized protein</fullName>
    </submittedName>
</protein>
<sequence length="352" mass="40099">MEYFDLWDSCMIKSIKLPKSGNQLRFLIHRVPPGCTSNALSIPRKFSALMFSSLIASVWALRICDGNLGCRVITNALTQSGLICSFWLKAFATTFAFPGCKRQNHHFLMVMLRLELHTNSVLVVGKLILGFLPRYTSCFSRERERESQGLDDEGKVLDDEGRGLDDEGPSMKEEEEEEATPEGQQQAVSVVDTTASEPLGLRCGVARRRALESTEEITPTTYEVDPGDGKVYTNILTYAPPAAPVETPPSPEWSFGSLPVSPSSPIRYRFRSLEREQERATMRFSAIWRLILALEAWASQTDAQRAAMWHARYDIQKENYDLRRRLAEERHERVELTDRVARMKRRQEFEGE</sequence>
<proteinExistence type="predicted"/>
<evidence type="ECO:0000256" key="1">
    <source>
        <dbReference type="SAM" id="MobiDB-lite"/>
    </source>
</evidence>
<dbReference type="AlphaFoldDB" id="A0A6L2KHY7"/>
<accession>A0A6L2KHY7</accession>
<feature type="compositionally biased region" description="Basic and acidic residues" evidence="1">
    <location>
        <begin position="143"/>
        <end position="172"/>
    </location>
</feature>
<evidence type="ECO:0000313" key="2">
    <source>
        <dbReference type="EMBL" id="GEU48262.1"/>
    </source>
</evidence>
<reference evidence="2" key="1">
    <citation type="journal article" date="2019" name="Sci. Rep.">
        <title>Draft genome of Tanacetum cinerariifolium, the natural source of mosquito coil.</title>
        <authorList>
            <person name="Yamashiro T."/>
            <person name="Shiraishi A."/>
            <person name="Satake H."/>
            <person name="Nakayama K."/>
        </authorList>
    </citation>
    <scope>NUCLEOTIDE SEQUENCE</scope>
</reference>